<evidence type="ECO:0000313" key="7">
    <source>
        <dbReference type="EMBL" id="AWB09604.1"/>
    </source>
</evidence>
<dbReference type="CDD" id="cd16011">
    <property type="entry name" value="iPGM_like"/>
    <property type="match status" value="1"/>
</dbReference>
<keyword evidence="8" id="KW-1185">Reference proteome</keyword>
<dbReference type="OrthoDB" id="9800863at2"/>
<proteinExistence type="inferred from homology"/>
<dbReference type="EMBL" id="CP020921">
    <property type="protein sequence ID" value="AWB09604.1"/>
    <property type="molecule type" value="Genomic_DNA"/>
</dbReference>
<dbReference type="InterPro" id="IPR042253">
    <property type="entry name" value="Pglycerate_mutase_ApgM_sf"/>
</dbReference>
<evidence type="ECO:0000256" key="2">
    <source>
        <dbReference type="ARBA" id="ARBA00002315"/>
    </source>
</evidence>
<comment type="catalytic activity">
    <reaction evidence="1">
        <text>(2R)-2-phosphoglycerate = (2R)-3-phosphoglycerate</text>
        <dbReference type="Rhea" id="RHEA:15901"/>
        <dbReference type="ChEBI" id="CHEBI:58272"/>
        <dbReference type="ChEBI" id="CHEBI:58289"/>
        <dbReference type="EC" id="5.4.2.12"/>
    </reaction>
</comment>
<dbReference type="Pfam" id="PF01676">
    <property type="entry name" value="Metalloenzyme"/>
    <property type="match status" value="1"/>
</dbReference>
<dbReference type="PANTHER" id="PTHR31209:SF4">
    <property type="entry name" value="2,3-BISPHOSPHOGLYCERATE-INDEPENDENT PHOSPHOGLYCERATE MUTASE"/>
    <property type="match status" value="1"/>
</dbReference>
<dbReference type="Pfam" id="PF10143">
    <property type="entry name" value="PhosphMutase"/>
    <property type="match status" value="1"/>
</dbReference>
<dbReference type="AlphaFoldDB" id="A0A2R4VYR9"/>
<protein>
    <submittedName>
        <fullName evidence="7">Phosphoglycerate mutase</fullName>
    </submittedName>
</protein>
<sequence>MAFLLVVLDGSAEEPLRILDNRTPLEVAKMSNLDCIAKMSRTFRSNFVPKSLPCGSEVANMAILGYDPIKYYTGRGALEAASLGLKIKEGMAAFRLNLVYASDKVMLDHSAGHIKTEVARRLIVETREHILGNINAEIYPGVSYRHILVGDEIWLNAKLTPPHDILGLEYIDYLPDCEELKALINNSIKVFRDYVSGNLDLKVSMVWPWGGGRVVNLPKLKDKFGFRGAVISAVDLINGLGILCGLEPVKVDNITGFIDSNFIGKAYGAVEASRYYDFVMVHIEAPDECAHRGDPFLKISALEKIDSEFFSVILNNLSLFEKILVVSDHLTSCDIKTHKHGDVPVLFYDRSYKGKLENTRFTESFSSGSKFIVGHKLLEELIS</sequence>
<dbReference type="SUPFAM" id="SSF53649">
    <property type="entry name" value="Alkaline phosphatase-like"/>
    <property type="match status" value="1"/>
</dbReference>
<dbReference type="RefSeq" id="WP_108308119.1">
    <property type="nucleotide sequence ID" value="NZ_CP020921.1"/>
</dbReference>
<evidence type="ECO:0000256" key="5">
    <source>
        <dbReference type="ARBA" id="ARBA00023152"/>
    </source>
</evidence>
<accession>A0A2R4VYR9</accession>
<keyword evidence="5" id="KW-0324">Glycolysis</keyword>
<dbReference type="NCBIfam" id="TIGR00306">
    <property type="entry name" value="apgM"/>
    <property type="match status" value="1"/>
</dbReference>
<dbReference type="KEGG" id="taci:TDSAC_0218"/>
<dbReference type="GO" id="GO:0046872">
    <property type="term" value="F:metal ion binding"/>
    <property type="evidence" value="ECO:0007669"/>
    <property type="project" value="InterPro"/>
</dbReference>
<gene>
    <name evidence="7" type="ORF">TDSAC_0218</name>
</gene>
<dbReference type="Gene3D" id="3.40.720.10">
    <property type="entry name" value="Alkaline Phosphatase, subunit A"/>
    <property type="match status" value="1"/>
</dbReference>
<comment type="similarity">
    <text evidence="4">Belongs to the BPG-independent phosphoglycerate mutase family. A-PGAM subfamily.</text>
</comment>
<dbReference type="GO" id="GO:0006096">
    <property type="term" value="P:glycolytic process"/>
    <property type="evidence" value="ECO:0007669"/>
    <property type="project" value="UniProtKB-KW"/>
</dbReference>
<comment type="pathway">
    <text evidence="3">Carbohydrate degradation.</text>
</comment>
<dbReference type="Gene3D" id="3.30.70.2130">
    <property type="entry name" value="Metalloenzyme domain"/>
    <property type="match status" value="1"/>
</dbReference>
<name>A0A2R4VYR9_THEAF</name>
<dbReference type="InterPro" id="IPR017850">
    <property type="entry name" value="Alkaline_phosphatase_core_sf"/>
</dbReference>
<dbReference type="InterPro" id="IPR004456">
    <property type="entry name" value="Pglycerate_mutase_ApgM"/>
</dbReference>
<evidence type="ECO:0000256" key="3">
    <source>
        <dbReference type="ARBA" id="ARBA00004921"/>
    </source>
</evidence>
<evidence type="ECO:0000313" key="8">
    <source>
        <dbReference type="Proteomes" id="UP000244792"/>
    </source>
</evidence>
<dbReference type="Proteomes" id="UP000244792">
    <property type="component" value="Chromosome"/>
</dbReference>
<dbReference type="PIRSF" id="PIRSF006392">
    <property type="entry name" value="IPGAM_arch"/>
    <property type="match status" value="1"/>
</dbReference>
<dbReference type="GO" id="GO:0004619">
    <property type="term" value="F:phosphoglycerate mutase activity"/>
    <property type="evidence" value="ECO:0007669"/>
    <property type="project" value="UniProtKB-EC"/>
</dbReference>
<organism evidence="7 8">
    <name type="scientific">Thermodesulfobium acidiphilum</name>
    <dbReference type="NCBI Taxonomy" id="1794699"/>
    <lineage>
        <taxon>Bacteria</taxon>
        <taxon>Pseudomonadati</taxon>
        <taxon>Thermodesulfobiota</taxon>
        <taxon>Thermodesulfobiia</taxon>
        <taxon>Thermodesulfobiales</taxon>
        <taxon>Thermodesulfobiaceae</taxon>
        <taxon>Thermodesulfobium</taxon>
    </lineage>
</organism>
<dbReference type="PANTHER" id="PTHR31209">
    <property type="entry name" value="COFACTOR-INDEPENDENT PHOSPHOGLYCERATE MUTASE"/>
    <property type="match status" value="1"/>
</dbReference>
<evidence type="ECO:0000256" key="4">
    <source>
        <dbReference type="ARBA" id="ARBA00005524"/>
    </source>
</evidence>
<dbReference type="InterPro" id="IPR006124">
    <property type="entry name" value="Metalloenzyme"/>
</dbReference>
<evidence type="ECO:0000259" key="6">
    <source>
        <dbReference type="Pfam" id="PF01676"/>
    </source>
</evidence>
<comment type="function">
    <text evidence="2">Catalyzes the interconversion of 2-phosphoglycerate and 3-phosphoglycerate.</text>
</comment>
<reference evidence="7 8" key="1">
    <citation type="submission" date="2017-04" db="EMBL/GenBank/DDBJ databases">
        <title>Genomic insights into metabolism of Thermodesulfobium acidiphilum.</title>
        <authorList>
            <person name="Toshchakov S.V."/>
            <person name="Frolov E.N."/>
            <person name="Kublanov I.V."/>
            <person name="Samarov N.I."/>
            <person name="Novikov A."/>
            <person name="Lebedinsky A.V."/>
            <person name="Bonch-Osmolovskaya E.A."/>
            <person name="Chernyh N.A."/>
        </authorList>
    </citation>
    <scope>NUCLEOTIDE SEQUENCE [LARGE SCALE GENOMIC DNA]</scope>
    <source>
        <strain evidence="7 8">3127-1</strain>
    </source>
</reference>
<feature type="domain" description="Metalloenzyme" evidence="6">
    <location>
        <begin position="2"/>
        <end position="358"/>
    </location>
</feature>
<evidence type="ECO:0000256" key="1">
    <source>
        <dbReference type="ARBA" id="ARBA00000370"/>
    </source>
</evidence>